<sequence>MTIAFPLENDWTTKLGSPHSKRHMYNAPAFACSWYEVISTSINSREALIEGSESSNLFWPDVRSCRQHDIRCGMALPDGLDQPARSIECRTGHFVSGEPTPLQRDWGSAKQPVLASSNLVCTTPSFKSPNKVNG</sequence>
<dbReference type="EMBL" id="CAJVRL010000061">
    <property type="protein sequence ID" value="CAG8955323.1"/>
    <property type="molecule type" value="Genomic_DNA"/>
</dbReference>
<name>A0A9N9KYY2_9HELO</name>
<dbReference type="AlphaFoldDB" id="A0A9N9KYY2"/>
<comment type="caution">
    <text evidence="1">The sequence shown here is derived from an EMBL/GenBank/DDBJ whole genome shotgun (WGS) entry which is preliminary data.</text>
</comment>
<proteinExistence type="predicted"/>
<dbReference type="Proteomes" id="UP000696280">
    <property type="component" value="Unassembled WGS sequence"/>
</dbReference>
<protein>
    <submittedName>
        <fullName evidence="1">Uncharacterized protein</fullName>
    </submittedName>
</protein>
<evidence type="ECO:0000313" key="1">
    <source>
        <dbReference type="EMBL" id="CAG8955323.1"/>
    </source>
</evidence>
<gene>
    <name evidence="1" type="ORF">HYFRA_00011306</name>
</gene>
<reference evidence="1" key="1">
    <citation type="submission" date="2021-07" db="EMBL/GenBank/DDBJ databases">
        <authorList>
            <person name="Durling M."/>
        </authorList>
    </citation>
    <scope>NUCLEOTIDE SEQUENCE</scope>
</reference>
<keyword evidence="2" id="KW-1185">Reference proteome</keyword>
<evidence type="ECO:0000313" key="2">
    <source>
        <dbReference type="Proteomes" id="UP000696280"/>
    </source>
</evidence>
<accession>A0A9N9KYY2</accession>
<organism evidence="1 2">
    <name type="scientific">Hymenoscyphus fraxineus</name>
    <dbReference type="NCBI Taxonomy" id="746836"/>
    <lineage>
        <taxon>Eukaryota</taxon>
        <taxon>Fungi</taxon>
        <taxon>Dikarya</taxon>
        <taxon>Ascomycota</taxon>
        <taxon>Pezizomycotina</taxon>
        <taxon>Leotiomycetes</taxon>
        <taxon>Helotiales</taxon>
        <taxon>Helotiaceae</taxon>
        <taxon>Hymenoscyphus</taxon>
    </lineage>
</organism>